<dbReference type="RefSeq" id="WP_046859199.1">
    <property type="nucleotide sequence ID" value="NZ_CP011412.1"/>
</dbReference>
<dbReference type="SUPFAM" id="SSF50346">
    <property type="entry name" value="PRC-barrel domain"/>
    <property type="match status" value="1"/>
</dbReference>
<dbReference type="Proteomes" id="UP000034410">
    <property type="component" value="Chromosome"/>
</dbReference>
<protein>
    <recommendedName>
        <fullName evidence="5">Ribosome maturation factor RimM</fullName>
    </recommendedName>
</protein>
<sequence length="173" mass="19491">MSRPAEPERVDWTILGRVSGLFGVRGWVKVYSHTAPKENILHYPTWHLFQAGQWQTYKLVQGKIHGKGIIAALEGISDRDQAALLNGAEIAVPRGSLPEIPADEYYWCDLEGKRVINLEGVELGRVDHLFETGANDVMVVKGEKERLLPFVEQVIKEVDLEGDLITVDWDPDF</sequence>
<proteinExistence type="inferred from homology"/>
<evidence type="ECO:0000259" key="6">
    <source>
        <dbReference type="Pfam" id="PF01782"/>
    </source>
</evidence>
<organism evidence="8 9">
    <name type="scientific">Sedimenticola thiotaurini</name>
    <dbReference type="NCBI Taxonomy" id="1543721"/>
    <lineage>
        <taxon>Bacteria</taxon>
        <taxon>Pseudomonadati</taxon>
        <taxon>Pseudomonadota</taxon>
        <taxon>Gammaproteobacteria</taxon>
        <taxon>Chromatiales</taxon>
        <taxon>Sedimenticolaceae</taxon>
        <taxon>Sedimenticola</taxon>
    </lineage>
</organism>
<dbReference type="Pfam" id="PF01782">
    <property type="entry name" value="RimM"/>
    <property type="match status" value="1"/>
</dbReference>
<dbReference type="InterPro" id="IPR002676">
    <property type="entry name" value="RimM_N"/>
</dbReference>
<dbReference type="GO" id="GO:0006364">
    <property type="term" value="P:rRNA processing"/>
    <property type="evidence" value="ECO:0007669"/>
    <property type="project" value="UniProtKB-UniRule"/>
</dbReference>
<keyword evidence="3 5" id="KW-0698">rRNA processing</keyword>
<comment type="subunit">
    <text evidence="5">Binds ribosomal protein uS19.</text>
</comment>
<gene>
    <name evidence="5" type="primary">rimM</name>
    <name evidence="8" type="ORF">AAY24_07780</name>
</gene>
<dbReference type="GO" id="GO:0005840">
    <property type="term" value="C:ribosome"/>
    <property type="evidence" value="ECO:0007669"/>
    <property type="project" value="InterPro"/>
</dbReference>
<evidence type="ECO:0000256" key="2">
    <source>
        <dbReference type="ARBA" id="ARBA00022517"/>
    </source>
</evidence>
<dbReference type="SUPFAM" id="SSF50447">
    <property type="entry name" value="Translation proteins"/>
    <property type="match status" value="1"/>
</dbReference>
<dbReference type="KEGG" id="seds:AAY24_07780"/>
<feature type="domain" description="Ribosome maturation factor RimM PRC barrel" evidence="7">
    <location>
        <begin position="107"/>
        <end position="171"/>
    </location>
</feature>
<dbReference type="PANTHER" id="PTHR33692:SF1">
    <property type="entry name" value="RIBOSOME MATURATION FACTOR RIMM"/>
    <property type="match status" value="1"/>
</dbReference>
<dbReference type="HAMAP" id="MF_00014">
    <property type="entry name" value="Ribosome_mat_RimM"/>
    <property type="match status" value="1"/>
</dbReference>
<evidence type="ECO:0000256" key="1">
    <source>
        <dbReference type="ARBA" id="ARBA00022490"/>
    </source>
</evidence>
<dbReference type="NCBIfam" id="TIGR02273">
    <property type="entry name" value="16S_RimM"/>
    <property type="match status" value="1"/>
</dbReference>
<dbReference type="AlphaFoldDB" id="A0A0F7JYD9"/>
<keyword evidence="9" id="KW-1185">Reference proteome</keyword>
<evidence type="ECO:0000313" key="9">
    <source>
        <dbReference type="Proteomes" id="UP000034410"/>
    </source>
</evidence>
<comment type="subcellular location">
    <subcellularLocation>
        <location evidence="5">Cytoplasm</location>
    </subcellularLocation>
</comment>
<dbReference type="GO" id="GO:0043022">
    <property type="term" value="F:ribosome binding"/>
    <property type="evidence" value="ECO:0007669"/>
    <property type="project" value="InterPro"/>
</dbReference>
<dbReference type="InterPro" id="IPR011033">
    <property type="entry name" value="PRC_barrel-like_sf"/>
</dbReference>
<reference evidence="8 9" key="1">
    <citation type="journal article" date="2015" name="Genome Announc.">
        <title>Complete Genome Sequence of Sedimenticola thiotaurini Strain SIP-G1, a Polyphosphate- and Polyhydroxyalkanoate-Accumulating Sulfur-Oxidizing Gammaproteobacterium Isolated from Salt Marsh Sediments.</title>
        <authorList>
            <person name="Flood B.E."/>
            <person name="Jones D.S."/>
            <person name="Bailey J.V."/>
        </authorList>
    </citation>
    <scope>NUCLEOTIDE SEQUENCE [LARGE SCALE GENOMIC DNA]</scope>
    <source>
        <strain evidence="8 9">SIP-G1</strain>
    </source>
</reference>
<feature type="domain" description="RimM N-terminal" evidence="6">
    <location>
        <begin position="15"/>
        <end position="94"/>
    </location>
</feature>
<comment type="similarity">
    <text evidence="5">Belongs to the RimM family.</text>
</comment>
<dbReference type="Pfam" id="PF24986">
    <property type="entry name" value="PRC_RimM"/>
    <property type="match status" value="1"/>
</dbReference>
<evidence type="ECO:0000256" key="3">
    <source>
        <dbReference type="ARBA" id="ARBA00022552"/>
    </source>
</evidence>
<accession>A0A0F7JYD9</accession>
<dbReference type="Gene3D" id="2.40.30.60">
    <property type="entry name" value="RimM"/>
    <property type="match status" value="1"/>
</dbReference>
<dbReference type="Gene3D" id="2.30.30.240">
    <property type="entry name" value="PRC-barrel domain"/>
    <property type="match status" value="1"/>
</dbReference>
<comment type="function">
    <text evidence="5">An accessory protein needed during the final step in the assembly of 30S ribosomal subunit, possibly for assembly of the head region. Essential for efficient processing of 16S rRNA. May be needed both before and after RbfA during the maturation of 16S rRNA. It has affinity for free ribosomal 30S subunits but not for 70S ribosomes.</text>
</comment>
<dbReference type="InterPro" id="IPR056792">
    <property type="entry name" value="PRC_RimM"/>
</dbReference>
<dbReference type="InterPro" id="IPR036976">
    <property type="entry name" value="RimM_N_sf"/>
</dbReference>
<dbReference type="InterPro" id="IPR009000">
    <property type="entry name" value="Transl_B-barrel_sf"/>
</dbReference>
<dbReference type="OrthoDB" id="9783509at2"/>
<keyword evidence="1 5" id="KW-0963">Cytoplasm</keyword>
<dbReference type="GO" id="GO:0042274">
    <property type="term" value="P:ribosomal small subunit biogenesis"/>
    <property type="evidence" value="ECO:0007669"/>
    <property type="project" value="UniProtKB-UniRule"/>
</dbReference>
<name>A0A0F7JYD9_9GAMM</name>
<dbReference type="GO" id="GO:0005737">
    <property type="term" value="C:cytoplasm"/>
    <property type="evidence" value="ECO:0007669"/>
    <property type="project" value="UniProtKB-SubCell"/>
</dbReference>
<dbReference type="EMBL" id="CP011412">
    <property type="protein sequence ID" value="AKH20264.1"/>
    <property type="molecule type" value="Genomic_DNA"/>
</dbReference>
<evidence type="ECO:0000259" key="7">
    <source>
        <dbReference type="Pfam" id="PF24986"/>
    </source>
</evidence>
<evidence type="ECO:0000313" key="8">
    <source>
        <dbReference type="EMBL" id="AKH20264.1"/>
    </source>
</evidence>
<dbReference type="PATRIC" id="fig|1543721.4.peg.1612"/>
<dbReference type="InterPro" id="IPR011961">
    <property type="entry name" value="RimM"/>
</dbReference>
<comment type="domain">
    <text evidence="5">The PRC barrel domain binds ribosomal protein uS19.</text>
</comment>
<evidence type="ECO:0000256" key="4">
    <source>
        <dbReference type="ARBA" id="ARBA00023186"/>
    </source>
</evidence>
<keyword evidence="2 5" id="KW-0690">Ribosome biogenesis</keyword>
<evidence type="ECO:0000256" key="5">
    <source>
        <dbReference type="HAMAP-Rule" id="MF_00014"/>
    </source>
</evidence>
<keyword evidence="4 5" id="KW-0143">Chaperone</keyword>
<dbReference type="PANTHER" id="PTHR33692">
    <property type="entry name" value="RIBOSOME MATURATION FACTOR RIMM"/>
    <property type="match status" value="1"/>
</dbReference>